<sequence length="103" mass="11118">MLETFLNEIIYVSGLIGISSFDPISCSISSNTLRITDFYEFLPGLMIINIPHVTPPSSAGIYDCVTEAYTQDSALNYIYYATDLSQDLTITPAGPPGSTSANP</sequence>
<organism evidence="1 2">
    <name type="scientific">Blepharisma stoltei</name>
    <dbReference type="NCBI Taxonomy" id="1481888"/>
    <lineage>
        <taxon>Eukaryota</taxon>
        <taxon>Sar</taxon>
        <taxon>Alveolata</taxon>
        <taxon>Ciliophora</taxon>
        <taxon>Postciliodesmatophora</taxon>
        <taxon>Heterotrichea</taxon>
        <taxon>Heterotrichida</taxon>
        <taxon>Blepharismidae</taxon>
        <taxon>Blepharisma</taxon>
    </lineage>
</organism>
<dbReference type="Proteomes" id="UP001162131">
    <property type="component" value="Unassembled WGS sequence"/>
</dbReference>
<evidence type="ECO:0000313" key="2">
    <source>
        <dbReference type="Proteomes" id="UP001162131"/>
    </source>
</evidence>
<evidence type="ECO:0000313" key="1">
    <source>
        <dbReference type="EMBL" id="CAG9310323.1"/>
    </source>
</evidence>
<keyword evidence="2" id="KW-1185">Reference proteome</keyword>
<protein>
    <submittedName>
        <fullName evidence="1">Uncharacterized protein</fullName>
    </submittedName>
</protein>
<name>A0AAU9I4F9_9CILI</name>
<dbReference type="EMBL" id="CAJZBQ010000002">
    <property type="protein sequence ID" value="CAG9310323.1"/>
    <property type="molecule type" value="Genomic_DNA"/>
</dbReference>
<reference evidence="1" key="1">
    <citation type="submission" date="2021-09" db="EMBL/GenBank/DDBJ databases">
        <authorList>
            <consortium name="AG Swart"/>
            <person name="Singh M."/>
            <person name="Singh A."/>
            <person name="Seah K."/>
            <person name="Emmerich C."/>
        </authorList>
    </citation>
    <scope>NUCLEOTIDE SEQUENCE</scope>
    <source>
        <strain evidence="1">ATCC30299</strain>
    </source>
</reference>
<comment type="caution">
    <text evidence="1">The sequence shown here is derived from an EMBL/GenBank/DDBJ whole genome shotgun (WGS) entry which is preliminary data.</text>
</comment>
<gene>
    <name evidence="1" type="ORF">BSTOLATCC_MIC1175</name>
</gene>
<proteinExistence type="predicted"/>
<accession>A0AAU9I4F9</accession>
<dbReference type="AlphaFoldDB" id="A0AAU9I4F9"/>